<feature type="chain" id="PRO_5042181242" evidence="2">
    <location>
        <begin position="25"/>
        <end position="108"/>
    </location>
</feature>
<proteinExistence type="predicted"/>
<sequence length="108" mass="11686">MFSKTAILSLLAPLALPCLVMVHAQGLFELPPDVVYQITYRPEPSPFISVPPLKARDAGNEEEEGSEGMEGVEGNLNLNVDVPTTLVTAVRPGNTDALVWEGERNKGR</sequence>
<dbReference type="Proteomes" id="UP001278500">
    <property type="component" value="Unassembled WGS sequence"/>
</dbReference>
<name>A0AAE0JGP0_9PEZI</name>
<evidence type="ECO:0000313" key="4">
    <source>
        <dbReference type="Proteomes" id="UP001278500"/>
    </source>
</evidence>
<evidence type="ECO:0000313" key="3">
    <source>
        <dbReference type="EMBL" id="KAK3345648.1"/>
    </source>
</evidence>
<dbReference type="EMBL" id="JAUEPP010000004">
    <property type="protein sequence ID" value="KAK3345648.1"/>
    <property type="molecule type" value="Genomic_DNA"/>
</dbReference>
<dbReference type="AlphaFoldDB" id="A0AAE0JGP0"/>
<reference evidence="3" key="1">
    <citation type="journal article" date="2023" name="Mol. Phylogenet. Evol.">
        <title>Genome-scale phylogeny and comparative genomics of the fungal order Sordariales.</title>
        <authorList>
            <person name="Hensen N."/>
            <person name="Bonometti L."/>
            <person name="Westerberg I."/>
            <person name="Brannstrom I.O."/>
            <person name="Guillou S."/>
            <person name="Cros-Aarteil S."/>
            <person name="Calhoun S."/>
            <person name="Haridas S."/>
            <person name="Kuo A."/>
            <person name="Mondo S."/>
            <person name="Pangilinan J."/>
            <person name="Riley R."/>
            <person name="LaButti K."/>
            <person name="Andreopoulos B."/>
            <person name="Lipzen A."/>
            <person name="Chen C."/>
            <person name="Yan M."/>
            <person name="Daum C."/>
            <person name="Ng V."/>
            <person name="Clum A."/>
            <person name="Steindorff A."/>
            <person name="Ohm R.A."/>
            <person name="Martin F."/>
            <person name="Silar P."/>
            <person name="Natvig D.O."/>
            <person name="Lalanne C."/>
            <person name="Gautier V."/>
            <person name="Ament-Velasquez S.L."/>
            <person name="Kruys A."/>
            <person name="Hutchinson M.I."/>
            <person name="Powell A.J."/>
            <person name="Barry K."/>
            <person name="Miller A.N."/>
            <person name="Grigoriev I.V."/>
            <person name="Debuchy R."/>
            <person name="Gladieux P."/>
            <person name="Hiltunen Thoren M."/>
            <person name="Johannesson H."/>
        </authorList>
    </citation>
    <scope>NUCLEOTIDE SEQUENCE</scope>
    <source>
        <strain evidence="3">CBS 560.94</strain>
    </source>
</reference>
<feature type="region of interest" description="Disordered" evidence="1">
    <location>
        <begin position="49"/>
        <end position="75"/>
    </location>
</feature>
<evidence type="ECO:0000256" key="2">
    <source>
        <dbReference type="SAM" id="SignalP"/>
    </source>
</evidence>
<feature type="signal peptide" evidence="2">
    <location>
        <begin position="1"/>
        <end position="24"/>
    </location>
</feature>
<accession>A0AAE0JGP0</accession>
<gene>
    <name evidence="3" type="ORF">B0H65DRAFT_549329</name>
</gene>
<reference evidence="3" key="2">
    <citation type="submission" date="2023-06" db="EMBL/GenBank/DDBJ databases">
        <authorList>
            <consortium name="Lawrence Berkeley National Laboratory"/>
            <person name="Haridas S."/>
            <person name="Hensen N."/>
            <person name="Bonometti L."/>
            <person name="Westerberg I."/>
            <person name="Brannstrom I.O."/>
            <person name="Guillou S."/>
            <person name="Cros-Aarteil S."/>
            <person name="Calhoun S."/>
            <person name="Kuo A."/>
            <person name="Mondo S."/>
            <person name="Pangilinan J."/>
            <person name="Riley R."/>
            <person name="Labutti K."/>
            <person name="Andreopoulos B."/>
            <person name="Lipzen A."/>
            <person name="Chen C."/>
            <person name="Yanf M."/>
            <person name="Daum C."/>
            <person name="Ng V."/>
            <person name="Clum A."/>
            <person name="Steindorff A."/>
            <person name="Ohm R."/>
            <person name="Martin F."/>
            <person name="Silar P."/>
            <person name="Natvig D."/>
            <person name="Lalanne C."/>
            <person name="Gautier V."/>
            <person name="Ament-Velasquez S.L."/>
            <person name="Kruys A."/>
            <person name="Hutchinson M.I."/>
            <person name="Powell A.J."/>
            <person name="Barry K."/>
            <person name="Miller A.N."/>
            <person name="Grigoriev I.V."/>
            <person name="Debuchy R."/>
            <person name="Gladieux P."/>
            <person name="Thoren M.H."/>
            <person name="Johannesson H."/>
        </authorList>
    </citation>
    <scope>NUCLEOTIDE SEQUENCE</scope>
    <source>
        <strain evidence="3">CBS 560.94</strain>
    </source>
</reference>
<organism evidence="3 4">
    <name type="scientific">Neurospora tetraspora</name>
    <dbReference type="NCBI Taxonomy" id="94610"/>
    <lineage>
        <taxon>Eukaryota</taxon>
        <taxon>Fungi</taxon>
        <taxon>Dikarya</taxon>
        <taxon>Ascomycota</taxon>
        <taxon>Pezizomycotina</taxon>
        <taxon>Sordariomycetes</taxon>
        <taxon>Sordariomycetidae</taxon>
        <taxon>Sordariales</taxon>
        <taxon>Sordariaceae</taxon>
        <taxon>Neurospora</taxon>
    </lineage>
</organism>
<keyword evidence="4" id="KW-1185">Reference proteome</keyword>
<keyword evidence="2" id="KW-0732">Signal</keyword>
<comment type="caution">
    <text evidence="3">The sequence shown here is derived from an EMBL/GenBank/DDBJ whole genome shotgun (WGS) entry which is preliminary data.</text>
</comment>
<dbReference type="RefSeq" id="XP_062682261.1">
    <property type="nucleotide sequence ID" value="XM_062829652.1"/>
</dbReference>
<protein>
    <submittedName>
        <fullName evidence="3">Uncharacterized protein</fullName>
    </submittedName>
</protein>
<dbReference type="GeneID" id="87866806"/>
<evidence type="ECO:0000256" key="1">
    <source>
        <dbReference type="SAM" id="MobiDB-lite"/>
    </source>
</evidence>